<organism evidence="2">
    <name type="scientific">Thrips palmi</name>
    <name type="common">Melon thrips</name>
    <dbReference type="NCBI Taxonomy" id="161013"/>
    <lineage>
        <taxon>Eukaryota</taxon>
        <taxon>Metazoa</taxon>
        <taxon>Ecdysozoa</taxon>
        <taxon>Arthropoda</taxon>
        <taxon>Hexapoda</taxon>
        <taxon>Insecta</taxon>
        <taxon>Pterygota</taxon>
        <taxon>Neoptera</taxon>
        <taxon>Paraneoptera</taxon>
        <taxon>Thysanoptera</taxon>
        <taxon>Terebrantia</taxon>
        <taxon>Thripoidea</taxon>
        <taxon>Thripidae</taxon>
        <taxon>Thrips</taxon>
    </lineage>
</organism>
<accession>A0A6P8ZC16</accession>
<dbReference type="InParanoid" id="A0A6P8ZC16"/>
<gene>
    <name evidence="2" type="primary">LOC117647923</name>
</gene>
<dbReference type="KEGG" id="tpal:117647923"/>
<dbReference type="OrthoDB" id="6611808at2759"/>
<evidence type="ECO:0000313" key="1">
    <source>
        <dbReference type="Proteomes" id="UP000515158"/>
    </source>
</evidence>
<reference evidence="2" key="1">
    <citation type="submission" date="2025-08" db="UniProtKB">
        <authorList>
            <consortium name="RefSeq"/>
        </authorList>
    </citation>
    <scope>IDENTIFICATION</scope>
    <source>
        <tissue evidence="2">Total insect</tissue>
    </source>
</reference>
<dbReference type="RefSeq" id="XP_034245797.1">
    <property type="nucleotide sequence ID" value="XM_034389906.1"/>
</dbReference>
<dbReference type="Proteomes" id="UP000515158">
    <property type="component" value="Unplaced"/>
</dbReference>
<keyword evidence="1" id="KW-1185">Reference proteome</keyword>
<evidence type="ECO:0000313" key="2">
    <source>
        <dbReference type="RefSeq" id="XP_034245797.1"/>
    </source>
</evidence>
<sequence>MLKFQFAEIVNEDGSVRRLRYPVADKYRQCLQGNLSRLARDVQDFPAEPSHLNFNSCQLNRHLRHGETPNSFLPRACTDARVSLTPFLRWKLPELRGGNHYTSCLCMKRNGMQVWCPRWGCRGSFRCLASRPGLPLGAAAPRDPDLPVEPTCCESWGQRGKEADLQLYLVRKDPVVPRGLY</sequence>
<dbReference type="AlphaFoldDB" id="A0A6P8ZC16"/>
<proteinExistence type="predicted"/>
<dbReference type="GeneID" id="117647923"/>
<protein>
    <submittedName>
        <fullName evidence="2">Uncharacterized protein LOC117647923</fullName>
    </submittedName>
</protein>
<name>A0A6P8ZC16_THRPL</name>